<feature type="repeat" description="WD" evidence="3">
    <location>
        <begin position="258"/>
        <end position="299"/>
    </location>
</feature>
<reference evidence="4 5" key="1">
    <citation type="submission" date="2024-09" db="EMBL/GenBank/DDBJ databases">
        <title>The Natural Products Discovery Center: Release of the First 8490 Sequenced Strains for Exploring Actinobacteria Biosynthetic Diversity.</title>
        <authorList>
            <person name="Kalkreuter E."/>
            <person name="Kautsar S.A."/>
            <person name="Yang D."/>
            <person name="Bader C.D."/>
            <person name="Teijaro C.N."/>
            <person name="Fluegel L."/>
            <person name="Davis C.M."/>
            <person name="Simpson J.R."/>
            <person name="Lauterbach L."/>
            <person name="Steele A.D."/>
            <person name="Gui C."/>
            <person name="Meng S."/>
            <person name="Li G."/>
            <person name="Viehrig K."/>
            <person name="Ye F."/>
            <person name="Su P."/>
            <person name="Kiefer A.F."/>
            <person name="Nichols A."/>
            <person name="Cepeda A.J."/>
            <person name="Yan W."/>
            <person name="Fan B."/>
            <person name="Jiang Y."/>
            <person name="Adhikari A."/>
            <person name="Zheng C.-J."/>
            <person name="Schuster L."/>
            <person name="Cowan T.M."/>
            <person name="Smanski M.J."/>
            <person name="Chevrette M.G."/>
            <person name="De Carvalho L.P.S."/>
            <person name="Shen B."/>
        </authorList>
    </citation>
    <scope>NUCLEOTIDE SEQUENCE [LARGE SCALE GENOMIC DNA]</scope>
    <source>
        <strain evidence="4 5">NPDC058753</strain>
    </source>
</reference>
<dbReference type="SMART" id="SM00320">
    <property type="entry name" value="WD40"/>
    <property type="match status" value="4"/>
</dbReference>
<comment type="caution">
    <text evidence="4">The sequence shown here is derived from an EMBL/GenBank/DDBJ whole genome shotgun (WGS) entry which is preliminary data.</text>
</comment>
<name>A0ABW6GTP2_9ACTN</name>
<dbReference type="PANTHER" id="PTHR19879:SF9">
    <property type="entry name" value="TRANSCRIPTION INITIATION FACTOR TFIID SUBUNIT 5"/>
    <property type="match status" value="1"/>
</dbReference>
<dbReference type="PANTHER" id="PTHR19879">
    <property type="entry name" value="TRANSCRIPTION INITIATION FACTOR TFIID"/>
    <property type="match status" value="1"/>
</dbReference>
<gene>
    <name evidence="4" type="ORF">ACFW6T_29605</name>
</gene>
<evidence type="ECO:0000313" key="4">
    <source>
        <dbReference type="EMBL" id="MFE1356141.1"/>
    </source>
</evidence>
<dbReference type="RefSeq" id="WP_380330572.1">
    <property type="nucleotide sequence ID" value="NZ_JBHYPW010000069.1"/>
</dbReference>
<dbReference type="PROSITE" id="PS50082">
    <property type="entry name" value="WD_REPEATS_2"/>
    <property type="match status" value="3"/>
</dbReference>
<evidence type="ECO:0000256" key="3">
    <source>
        <dbReference type="PROSITE-ProRule" id="PRU00221"/>
    </source>
</evidence>
<dbReference type="Pfam" id="PF00400">
    <property type="entry name" value="WD40"/>
    <property type="match status" value="3"/>
</dbReference>
<protein>
    <submittedName>
        <fullName evidence="4">WD40 repeat domain-containing protein</fullName>
    </submittedName>
</protein>
<keyword evidence="2" id="KW-0677">Repeat</keyword>
<dbReference type="PROSITE" id="PS50294">
    <property type="entry name" value="WD_REPEATS_REGION"/>
    <property type="match status" value="2"/>
</dbReference>
<proteinExistence type="predicted"/>
<dbReference type="InterPro" id="IPR011047">
    <property type="entry name" value="Quinoprotein_ADH-like_sf"/>
</dbReference>
<dbReference type="InterPro" id="IPR019775">
    <property type="entry name" value="WD40_repeat_CS"/>
</dbReference>
<evidence type="ECO:0000256" key="1">
    <source>
        <dbReference type="ARBA" id="ARBA00022574"/>
    </source>
</evidence>
<dbReference type="InterPro" id="IPR001680">
    <property type="entry name" value="WD40_rpt"/>
</dbReference>
<keyword evidence="5" id="KW-1185">Reference proteome</keyword>
<dbReference type="Proteomes" id="UP001599542">
    <property type="component" value="Unassembled WGS sequence"/>
</dbReference>
<feature type="repeat" description="WD" evidence="3">
    <location>
        <begin position="95"/>
        <end position="127"/>
    </location>
</feature>
<organism evidence="4 5">
    <name type="scientific">Kitasatospora phosalacinea</name>
    <dbReference type="NCBI Taxonomy" id="2065"/>
    <lineage>
        <taxon>Bacteria</taxon>
        <taxon>Bacillati</taxon>
        <taxon>Actinomycetota</taxon>
        <taxon>Actinomycetes</taxon>
        <taxon>Kitasatosporales</taxon>
        <taxon>Streptomycetaceae</taxon>
        <taxon>Kitasatospora</taxon>
    </lineage>
</organism>
<dbReference type="Gene3D" id="2.130.10.10">
    <property type="entry name" value="YVTN repeat-like/Quinoprotein amine dehydrogenase"/>
    <property type="match status" value="2"/>
</dbReference>
<dbReference type="PROSITE" id="PS00678">
    <property type="entry name" value="WD_REPEATS_1"/>
    <property type="match status" value="1"/>
</dbReference>
<dbReference type="SUPFAM" id="SSF50998">
    <property type="entry name" value="Quinoprotein alcohol dehydrogenase-like"/>
    <property type="match status" value="1"/>
</dbReference>
<dbReference type="InterPro" id="IPR015943">
    <property type="entry name" value="WD40/YVTN_repeat-like_dom_sf"/>
</dbReference>
<evidence type="ECO:0000256" key="2">
    <source>
        <dbReference type="ARBA" id="ARBA00022737"/>
    </source>
</evidence>
<dbReference type="EMBL" id="JBHYPX010000078">
    <property type="protein sequence ID" value="MFE1356141.1"/>
    <property type="molecule type" value="Genomic_DNA"/>
</dbReference>
<accession>A0ABW6GTP2</accession>
<keyword evidence="1 3" id="KW-0853">WD repeat</keyword>
<evidence type="ECO:0000313" key="5">
    <source>
        <dbReference type="Proteomes" id="UP001599542"/>
    </source>
</evidence>
<sequence length="461" mass="49577">MRSVTRWAQAKGLGRSGGLVVEVGYDARTVVREAVSGRAVAELVGARHGPHLVAFGPGADSGVLAFAPWEGAVELWWFEERRLQRLEPSGPGCSALAWSADGARLLTGDVDGTVRVWDVREAREVHRIDLRPEGSRRRMGTRTLAWHPDGRRFALAAAGRGVELRDADGGSPPRTFDLPAEPVTRLVFDPAGEFLVVLQPGDCWVQPLGPGDPYRLPGQPGWAYCAAVAPDGGAVAADGEDGAVRLWDTRSGELRHTLFGGDRTVAGLAFDPDGRELVVAHLDGTVTRWSRASGALLAEHRPPADDSYDWERIGCACGRGAAHVPADLERLLTARTAEEASGRGLYGHVVRDCLLSEAALPVALLGTAALRRGGLSGPARRELVELLSAIADAEAVTEACERGWERLGDRCRAAMAEGVPLLHRLLAEEADEDLMTLLCDLGEDREAVERAFWATRDREAE</sequence>
<feature type="repeat" description="WD" evidence="3">
    <location>
        <begin position="216"/>
        <end position="257"/>
    </location>
</feature>